<comment type="caution">
    <text evidence="1">The sequence shown here is derived from an EMBL/GenBank/DDBJ whole genome shotgun (WGS) entry which is preliminary data.</text>
</comment>
<dbReference type="EMBL" id="CALNXK010000005">
    <property type="protein sequence ID" value="CAH3037234.1"/>
    <property type="molecule type" value="Genomic_DNA"/>
</dbReference>
<organism evidence="1 2">
    <name type="scientific">Porites lobata</name>
    <dbReference type="NCBI Taxonomy" id="104759"/>
    <lineage>
        <taxon>Eukaryota</taxon>
        <taxon>Metazoa</taxon>
        <taxon>Cnidaria</taxon>
        <taxon>Anthozoa</taxon>
        <taxon>Hexacorallia</taxon>
        <taxon>Scleractinia</taxon>
        <taxon>Fungiina</taxon>
        <taxon>Poritidae</taxon>
        <taxon>Porites</taxon>
    </lineage>
</organism>
<protein>
    <submittedName>
        <fullName evidence="1">Uncharacterized protein</fullName>
    </submittedName>
</protein>
<gene>
    <name evidence="1" type="ORF">PLOB_00035460</name>
</gene>
<proteinExistence type="predicted"/>
<sequence length="124" mass="14203">MSGFFNPFAKSHLNQKLDTAFSSNENDKKRHYNQRIIEVEHGSFSPLVFSPYGGNGREAERSLTELAQKKQMGYSIVIHWLRVKLYFNLLRSAVLCLRGSRTTKHELNTDFSKAEIANVIGKIK</sequence>
<name>A0ABN8MWC0_9CNID</name>
<evidence type="ECO:0000313" key="1">
    <source>
        <dbReference type="EMBL" id="CAH3037234.1"/>
    </source>
</evidence>
<dbReference type="Proteomes" id="UP001159405">
    <property type="component" value="Unassembled WGS sequence"/>
</dbReference>
<reference evidence="1 2" key="1">
    <citation type="submission" date="2022-05" db="EMBL/GenBank/DDBJ databases">
        <authorList>
            <consortium name="Genoscope - CEA"/>
            <person name="William W."/>
        </authorList>
    </citation>
    <scope>NUCLEOTIDE SEQUENCE [LARGE SCALE GENOMIC DNA]</scope>
</reference>
<keyword evidence="2" id="KW-1185">Reference proteome</keyword>
<evidence type="ECO:0000313" key="2">
    <source>
        <dbReference type="Proteomes" id="UP001159405"/>
    </source>
</evidence>
<accession>A0ABN8MWC0</accession>